<protein>
    <submittedName>
        <fullName evidence="4">Transglutaminase domain-containing protein</fullName>
    </submittedName>
</protein>
<keyword evidence="5" id="KW-1185">Reference proteome</keyword>
<reference evidence="4 5" key="1">
    <citation type="submission" date="2019-03" db="EMBL/GenBank/DDBJ databases">
        <title>Genomics of glacier-inhabiting Cryobacterium strains.</title>
        <authorList>
            <person name="Liu Q."/>
            <person name="Xin Y.-H."/>
        </authorList>
    </citation>
    <scope>NUCLEOTIDE SEQUENCE [LARGE SCALE GENOMIC DNA]</scope>
    <source>
        <strain evidence="4 5">TMT2-48-2</strain>
    </source>
</reference>
<dbReference type="Pfam" id="PF11992">
    <property type="entry name" value="TgpA_N"/>
    <property type="match status" value="1"/>
</dbReference>
<sequence length="804" mass="84246">MSARGVRRSGARRDGITAGGIRLDWRFIVGNTTWLLLATVIAGASLWPVYQSRAFIVLVGVTFGLGAVVAILGALFRWRTWLVALSTVGVYLVAGVPVAVPGRAVRGILPTPGGLLDLLAATALSWKQLVTIVLPVGSYQALLVPAFILVLLSTVIGLSVALRAPVGELGTLAPAALFVSGIVLGPTVATRPIGTGLGLFVVLLFWLLWFRWLRRRSARRLAPQQSRRSTASSSDRRLADARGLFGSAVIVAVAIVAGTGAAVVLPVDVPRDVLRARVQQPFDPRAYPSPLSEFRGYLQAGRADAVLLEVAGLPSGGRLRLATLDSYDGVVYSVGSDQVDSASGSFTRLPDRLDQSLVDGDEATLTVTVEGYTGVWVPGAGQLERITFTGPTRIMRSDSFYYNDNSGTAAVLTGLVRGDSYQSVGVIPRAPESLADLRPGSAVLPSPAVLPDELEQALARYVQAGDPPGVQLQAMLDGLKTEGYISHGTLPDEPVSRSGHGTDRISELFTNQPMLGDAEQYAVAAALMARRLGFPARVVIGFVPQAAGDSGSAAGAEAVPVVGSDISAWIEVASTEGWATVDPNPPVRDIPAQAPDDPSVVSRPQSVVPPALPDPAELRDPAPPESTSEDPPAPPNPLLAFLLHAAIVAAWTLLGLGVLLSPVLLIALAKARRRHLRRTRSTPLDRIRGGWREFSDAALDHGIDVPAGATRTELAALVPGGAPLPLAVAVDRAVFSPERPGNAAAEEVWTAVTDLRRSLGAGRTRTDRIRALVSLRSLGRYAGGASVGRTAPRGSGPAPGGARP</sequence>
<comment type="caution">
    <text evidence="4">The sequence shown here is derived from an EMBL/GenBank/DDBJ whole genome shotgun (WGS) entry which is preliminary data.</text>
</comment>
<dbReference type="EMBL" id="SOGN01000035">
    <property type="protein sequence ID" value="TFC81252.1"/>
    <property type="molecule type" value="Genomic_DNA"/>
</dbReference>
<feature type="region of interest" description="Disordered" evidence="1">
    <location>
        <begin position="784"/>
        <end position="804"/>
    </location>
</feature>
<keyword evidence="2" id="KW-0812">Transmembrane</keyword>
<gene>
    <name evidence="4" type="ORF">E3T23_07175</name>
</gene>
<dbReference type="InterPro" id="IPR021878">
    <property type="entry name" value="TgpA_N"/>
</dbReference>
<dbReference type="PANTHER" id="PTHR42736">
    <property type="entry name" value="PROTEIN-GLUTAMINE GAMMA-GLUTAMYLTRANSFERASE"/>
    <property type="match status" value="1"/>
</dbReference>
<feature type="transmembrane region" description="Helical" evidence="2">
    <location>
        <begin position="54"/>
        <end position="75"/>
    </location>
</feature>
<feature type="transmembrane region" description="Helical" evidence="2">
    <location>
        <begin position="142"/>
        <end position="162"/>
    </location>
</feature>
<feature type="domain" description="Transglutaminase-like" evidence="3">
    <location>
        <begin position="510"/>
        <end position="585"/>
    </location>
</feature>
<dbReference type="SMART" id="SM00460">
    <property type="entry name" value="TGc"/>
    <property type="match status" value="1"/>
</dbReference>
<organism evidence="4 5">
    <name type="scientific">Cryobacterium cheniae</name>
    <dbReference type="NCBI Taxonomy" id="1259262"/>
    <lineage>
        <taxon>Bacteria</taxon>
        <taxon>Bacillati</taxon>
        <taxon>Actinomycetota</taxon>
        <taxon>Actinomycetes</taxon>
        <taxon>Micrococcales</taxon>
        <taxon>Microbacteriaceae</taxon>
        <taxon>Cryobacterium</taxon>
    </lineage>
</organism>
<keyword evidence="2" id="KW-0472">Membrane</keyword>
<dbReference type="OrthoDB" id="3651060at2"/>
<dbReference type="Pfam" id="PF01841">
    <property type="entry name" value="Transglut_core"/>
    <property type="match status" value="1"/>
</dbReference>
<feature type="transmembrane region" description="Helical" evidence="2">
    <location>
        <begin position="195"/>
        <end position="213"/>
    </location>
</feature>
<feature type="transmembrane region" description="Helical" evidence="2">
    <location>
        <begin position="638"/>
        <end position="668"/>
    </location>
</feature>
<feature type="compositionally biased region" description="Low complexity" evidence="1">
    <location>
        <begin position="598"/>
        <end position="609"/>
    </location>
</feature>
<evidence type="ECO:0000313" key="4">
    <source>
        <dbReference type="EMBL" id="TFC81252.1"/>
    </source>
</evidence>
<name>A0A4R8XSW3_9MICO</name>
<keyword evidence="2" id="KW-1133">Transmembrane helix</keyword>
<accession>A0A4R8XSW3</accession>
<dbReference type="SUPFAM" id="SSF54001">
    <property type="entry name" value="Cysteine proteinases"/>
    <property type="match status" value="1"/>
</dbReference>
<feature type="transmembrane region" description="Helical" evidence="2">
    <location>
        <begin position="244"/>
        <end position="265"/>
    </location>
</feature>
<feature type="transmembrane region" description="Helical" evidence="2">
    <location>
        <begin position="169"/>
        <end position="189"/>
    </location>
</feature>
<evidence type="ECO:0000313" key="5">
    <source>
        <dbReference type="Proteomes" id="UP000298433"/>
    </source>
</evidence>
<feature type="transmembrane region" description="Helical" evidence="2">
    <location>
        <begin position="27"/>
        <end position="47"/>
    </location>
</feature>
<dbReference type="InterPro" id="IPR002931">
    <property type="entry name" value="Transglutaminase-like"/>
</dbReference>
<dbReference type="InterPro" id="IPR052901">
    <property type="entry name" value="Bact_TGase-like"/>
</dbReference>
<proteinExistence type="predicted"/>
<evidence type="ECO:0000259" key="3">
    <source>
        <dbReference type="SMART" id="SM00460"/>
    </source>
</evidence>
<feature type="region of interest" description="Disordered" evidence="1">
    <location>
        <begin position="580"/>
        <end position="633"/>
    </location>
</feature>
<evidence type="ECO:0000256" key="2">
    <source>
        <dbReference type="SAM" id="Phobius"/>
    </source>
</evidence>
<feature type="transmembrane region" description="Helical" evidence="2">
    <location>
        <begin position="81"/>
        <end position="102"/>
    </location>
</feature>
<dbReference type="PANTHER" id="PTHR42736:SF1">
    <property type="entry name" value="PROTEIN-GLUTAMINE GAMMA-GLUTAMYLTRANSFERASE"/>
    <property type="match status" value="1"/>
</dbReference>
<evidence type="ECO:0000256" key="1">
    <source>
        <dbReference type="SAM" id="MobiDB-lite"/>
    </source>
</evidence>
<dbReference type="InterPro" id="IPR038765">
    <property type="entry name" value="Papain-like_cys_pep_sf"/>
</dbReference>
<dbReference type="RefSeq" id="WP_134369682.1">
    <property type="nucleotide sequence ID" value="NZ_SOGN01000035.1"/>
</dbReference>
<dbReference type="AlphaFoldDB" id="A0A4R8XSW3"/>
<dbReference type="Gene3D" id="3.10.620.30">
    <property type="match status" value="1"/>
</dbReference>
<dbReference type="Proteomes" id="UP000298433">
    <property type="component" value="Unassembled WGS sequence"/>
</dbReference>